<gene>
    <name evidence="2" type="ORF">AQS8620_01995</name>
</gene>
<evidence type="ECO:0000313" key="3">
    <source>
        <dbReference type="Proteomes" id="UP000193862"/>
    </source>
</evidence>
<dbReference type="Proteomes" id="UP000193862">
    <property type="component" value="Unassembled WGS sequence"/>
</dbReference>
<feature type="chain" id="PRO_5012147618" evidence="1">
    <location>
        <begin position="19"/>
        <end position="191"/>
    </location>
</feature>
<accession>A0A1Y5STX8</accession>
<feature type="signal peptide" evidence="1">
    <location>
        <begin position="1"/>
        <end position="18"/>
    </location>
</feature>
<keyword evidence="3" id="KW-1185">Reference proteome</keyword>
<dbReference type="RefSeq" id="WP_085836697.1">
    <property type="nucleotide sequence ID" value="NZ_FWFS01000007.1"/>
</dbReference>
<dbReference type="AlphaFoldDB" id="A0A1Y5STX8"/>
<evidence type="ECO:0000313" key="2">
    <source>
        <dbReference type="EMBL" id="SLN48011.1"/>
    </source>
</evidence>
<sequence>MKLSLVYALALSSLTATAAQATDFTAVLQTYLDTEVSTWAASPEIVAALKAQNAVTADFDQAKIDALDAEWRATVASPDTPIIADVLNDPLSDYLRGVMMQAGGQIAEIIVMDAKGLNAGITGVTSDYWQGDEAKHQKTYGAGANGQFVDEVEFDESTQSYVGQVSVVVVDPESGAPIGAVTVGVDAESLL</sequence>
<dbReference type="OrthoDB" id="195732at2"/>
<dbReference type="EMBL" id="FWFS01000007">
    <property type="protein sequence ID" value="SLN48011.1"/>
    <property type="molecule type" value="Genomic_DNA"/>
</dbReference>
<keyword evidence="1" id="KW-0732">Signal</keyword>
<name>A0A1Y5STX8_9RHOB</name>
<organism evidence="2 3">
    <name type="scientific">Aquimixticola soesokkakensis</name>
    <dbReference type="NCBI Taxonomy" id="1519096"/>
    <lineage>
        <taxon>Bacteria</taxon>
        <taxon>Pseudomonadati</taxon>
        <taxon>Pseudomonadota</taxon>
        <taxon>Alphaproteobacteria</taxon>
        <taxon>Rhodobacterales</taxon>
        <taxon>Paracoccaceae</taxon>
        <taxon>Aquimixticola</taxon>
    </lineage>
</organism>
<proteinExistence type="predicted"/>
<protein>
    <submittedName>
        <fullName evidence="2">Uncharacterized protein</fullName>
    </submittedName>
</protein>
<evidence type="ECO:0000256" key="1">
    <source>
        <dbReference type="SAM" id="SignalP"/>
    </source>
</evidence>
<reference evidence="2 3" key="1">
    <citation type="submission" date="2017-03" db="EMBL/GenBank/DDBJ databases">
        <authorList>
            <person name="Afonso C.L."/>
            <person name="Miller P.J."/>
            <person name="Scott M.A."/>
            <person name="Spackman E."/>
            <person name="Goraichik I."/>
            <person name="Dimitrov K.M."/>
            <person name="Suarez D.L."/>
            <person name="Swayne D.E."/>
        </authorList>
    </citation>
    <scope>NUCLEOTIDE SEQUENCE [LARGE SCALE GENOMIC DNA]</scope>
    <source>
        <strain evidence="2 3">CECT 8620</strain>
    </source>
</reference>